<gene>
    <name evidence="1" type="ORF">Q757_03985</name>
</gene>
<dbReference type="Proteomes" id="UP000030023">
    <property type="component" value="Unassembled WGS sequence"/>
</dbReference>
<proteinExistence type="predicted"/>
<sequence length="50" mass="5784">MIFFYAYSFFDPGLDQALVSFILDKIVFLFTLFISNRVRSDRIISVDGGK</sequence>
<keyword evidence="2" id="KW-1185">Reference proteome</keyword>
<organism evidence="1 2">
    <name type="scientific">Oenococcus alcoholitolerans</name>
    <dbReference type="NCBI Taxonomy" id="931074"/>
    <lineage>
        <taxon>Bacteria</taxon>
        <taxon>Bacillati</taxon>
        <taxon>Bacillota</taxon>
        <taxon>Bacilli</taxon>
        <taxon>Lactobacillales</taxon>
        <taxon>Lactobacillaceae</taxon>
        <taxon>Oenococcus</taxon>
    </lineage>
</organism>
<reference evidence="1 2" key="1">
    <citation type="journal article" date="2014" name="Antonie Van Leeuwenhoek">
        <title>Oenococcus alcoholitolerans sp. nov., a lactic acid bacteria isolated from cachaca and ethanol fermentation processes.</title>
        <authorList>
            <person name="Badotti F."/>
            <person name="Moreira A.P."/>
            <person name="Tonon L.A."/>
            <person name="de Lucena B.T."/>
            <person name="Gomes Fde C."/>
            <person name="Kruger R."/>
            <person name="Thompson C.C."/>
            <person name="de Morais M.A.Jr."/>
            <person name="Rosa C.A."/>
            <person name="Thompson F.L."/>
        </authorList>
    </citation>
    <scope>NUCLEOTIDE SEQUENCE [LARGE SCALE GENOMIC DNA]</scope>
    <source>
        <strain evidence="1 2">UFRJ-M7.2.18</strain>
    </source>
</reference>
<evidence type="ECO:0000313" key="2">
    <source>
        <dbReference type="Proteomes" id="UP000030023"/>
    </source>
</evidence>
<dbReference type="EMBL" id="AXCV01000146">
    <property type="protein sequence ID" value="KGO31950.1"/>
    <property type="molecule type" value="Genomic_DNA"/>
</dbReference>
<name>A0ABR4XRP2_9LACO</name>
<evidence type="ECO:0000313" key="1">
    <source>
        <dbReference type="EMBL" id="KGO31950.1"/>
    </source>
</evidence>
<accession>A0ABR4XRP2</accession>
<protein>
    <submittedName>
        <fullName evidence="1">Uncharacterized protein</fullName>
    </submittedName>
</protein>
<comment type="caution">
    <text evidence="1">The sequence shown here is derived from an EMBL/GenBank/DDBJ whole genome shotgun (WGS) entry which is preliminary data.</text>
</comment>